<organism evidence="1 2">
    <name type="scientific">Acinetobacter entericus</name>
    <dbReference type="NCBI Taxonomy" id="2989714"/>
    <lineage>
        <taxon>Bacteria</taxon>
        <taxon>Pseudomonadati</taxon>
        <taxon>Pseudomonadota</taxon>
        <taxon>Gammaproteobacteria</taxon>
        <taxon>Moraxellales</taxon>
        <taxon>Moraxellaceae</taxon>
        <taxon>Acinetobacter</taxon>
    </lineage>
</organism>
<evidence type="ECO:0000313" key="1">
    <source>
        <dbReference type="EMBL" id="MCW8038675.1"/>
    </source>
</evidence>
<sequence>MPFSSAACRCSAQQRLPSQYKTTLNRLIELSNLNSMIIQSSRDMHPIFDTQAEDILKANLAVSTLNQQQKNVALKFRRPMNLLSVIRNFYT</sequence>
<accession>A0ABT3NGJ5</accession>
<protein>
    <submittedName>
        <fullName evidence="1">Uncharacterized protein</fullName>
    </submittedName>
</protein>
<reference evidence="1 2" key="1">
    <citation type="submission" date="2022-11" db="EMBL/GenBank/DDBJ databases">
        <title>Acinetobacter entericus sp. nov., isolated from the gut of the plastic-eating larvae of the Coleoptera insect Zophobas atratus.</title>
        <authorList>
            <person name="Dong X."/>
            <person name="Yang Y."/>
        </authorList>
    </citation>
    <scope>NUCLEOTIDE SEQUENCE [LARGE SCALE GENOMIC DNA]</scope>
    <source>
        <strain evidence="1 2">BIT-DXN8</strain>
    </source>
</reference>
<gene>
    <name evidence="1" type="ORF">OKC24_05760</name>
</gene>
<evidence type="ECO:0000313" key="2">
    <source>
        <dbReference type="Proteomes" id="UP001209682"/>
    </source>
</evidence>
<comment type="caution">
    <text evidence="1">The sequence shown here is derived from an EMBL/GenBank/DDBJ whole genome shotgun (WGS) entry which is preliminary data.</text>
</comment>
<name>A0ABT3NGJ5_9GAMM</name>
<dbReference type="EMBL" id="JAPEQW010000005">
    <property type="protein sequence ID" value="MCW8038675.1"/>
    <property type="molecule type" value="Genomic_DNA"/>
</dbReference>
<keyword evidence="2" id="KW-1185">Reference proteome</keyword>
<proteinExistence type="predicted"/>
<dbReference type="Proteomes" id="UP001209682">
    <property type="component" value="Unassembled WGS sequence"/>
</dbReference>
<dbReference type="RefSeq" id="WP_228257527.1">
    <property type="nucleotide sequence ID" value="NZ_JAPEQW010000005.1"/>
</dbReference>